<dbReference type="Gene3D" id="3.40.50.1580">
    <property type="entry name" value="Nucleoside phosphorylase domain"/>
    <property type="match status" value="1"/>
</dbReference>
<feature type="repeat" description="ANK" evidence="2">
    <location>
        <begin position="989"/>
        <end position="1017"/>
    </location>
</feature>
<dbReference type="GO" id="GO:0003824">
    <property type="term" value="F:catalytic activity"/>
    <property type="evidence" value="ECO:0007669"/>
    <property type="project" value="InterPro"/>
</dbReference>
<reference evidence="5 6" key="1">
    <citation type="submission" date="2019-10" db="EMBL/GenBank/DDBJ databases">
        <authorList>
            <person name="Palmer J.M."/>
        </authorList>
    </citation>
    <scope>NUCLEOTIDE SEQUENCE [LARGE SCALE GENOMIC DNA]</scope>
    <source>
        <strain evidence="5 6">TWF506</strain>
    </source>
</reference>
<dbReference type="Pfam" id="PF01048">
    <property type="entry name" value="PNP_UDP_1"/>
    <property type="match status" value="1"/>
</dbReference>
<feature type="repeat" description="ANK" evidence="2">
    <location>
        <begin position="1017"/>
        <end position="1049"/>
    </location>
</feature>
<dbReference type="InterPro" id="IPR002110">
    <property type="entry name" value="Ankyrin_rpt"/>
</dbReference>
<dbReference type="InterPro" id="IPR053137">
    <property type="entry name" value="NLR-like"/>
</dbReference>
<accession>A0AAN8RPV1</accession>
<feature type="domain" description="Nucleoside phosphorylase" evidence="3">
    <location>
        <begin position="11"/>
        <end position="293"/>
    </location>
</feature>
<dbReference type="Gene3D" id="3.40.50.300">
    <property type="entry name" value="P-loop containing nucleotide triphosphate hydrolases"/>
    <property type="match status" value="1"/>
</dbReference>
<evidence type="ECO:0000259" key="4">
    <source>
        <dbReference type="Pfam" id="PF24883"/>
    </source>
</evidence>
<dbReference type="SUPFAM" id="SSF52540">
    <property type="entry name" value="P-loop containing nucleoside triphosphate hydrolases"/>
    <property type="match status" value="1"/>
</dbReference>
<sequence>MSKISHDDYTIGWICALSIEMAAATAMLDHINPSRDLERHPNDNNTYTLGSIGDHNVVIACLPSGEYGLVSAATVANQMSSTFTRISSWLMVGIGGGVPDAKTDIRLGDIVVGHSVIQYDYGKTITGGRFERTGTLKKPSQALLTAINKLRADHEVSHSQISTFLSEMLDKNPQMRAKYNYQGREHDFLFEAGYDHVESQDTCEFCNKTRLIDRHTRSQTSPMIHYGLIASGNQVMKHGNTRNQLKQELGILCFEMEAAGLMDSFPCLVIRGICDYADSHKNKKWQEYSAAAAAAYTKELLLTMPTARASVKVPIAIEATDPEIIAKRKTFMGTLKFDQIGTRRATIGTAHWRTGRWLLTKPEYEDWLDDTKISEHHGFLWIKGKPGAGKSTIMKFALKNCEEAIKDSIIICFFFNARGEYLEKSTTGMYRSLLYQLLSKIPGLQAVFDSLESPEALDTGNLWNINLLKDTFSRALSQFGQERLVCFIDALDECDENEIRDMLAFFKSIVTMAELAGTRLHICFSSRHYPHITFTKGRELILESQKGHSDDIVSYLHSELEIGSDEMAKGMGAKILDKAAGIFLWVVLVVQILNKEYDRGNLDELHQRLEDIPKDLSKLFKDILTRGTDDMEETLICIEWILYAKRPLRLAELYFAIMSSRSPGKLRAWDSQRITEAAMGRSILDSSKGLADLTKSSNQTVQFIHESVRDFLLKENGLCEILSEYSSLGSHERLKNACRNYMGIEIYRELRIRIPFKTNLPRAASSEAVAMRELVSSKFPFLQYAVQNIFYHADLAANNGNPQETFLENFNLGRWIGLNNIVEEFQIRRYKPTSSLLYIVAGQGLLNLVKIELKGISDIDIKEGARYSYPIIAALLGGYEEVVKEFLISDVTRPSTIVMPRDEKSQRVERLLKDGRGFKIPKSRTLLSYAAQIGSRDWVEILLATGKVDIEAKSVDERTPLSYAAASGNVSVVEFLLANGANVETGDIGKQTPLIHAVKTGHEIVVKKLLDYGAQIDRGCPLKYAADNGDEKMVALLLQNGANPHLLDQYPTMVFNAAMKGHISTIQLLLDNGIDIDAKGYNDQTLLAYAASRGHLGIVQLLLDRGANIHAADNKGQTPLWKAALKGQPAVVRLLLERGSGVDHIGFSGIFSPPSIAPSYQNYLEGLLRSSGLPFEYSRNYRSMALSQTNNENQREVIELIFKHIEGRSKEKTSPDDIWQADWYQSAKFRY</sequence>
<comment type="caution">
    <text evidence="5">The sequence shown here is derived from an EMBL/GenBank/DDBJ whole genome shotgun (WGS) entry which is preliminary data.</text>
</comment>
<dbReference type="PANTHER" id="PTHR46082:SF11">
    <property type="entry name" value="AAA+ ATPASE DOMAIN-CONTAINING PROTEIN-RELATED"/>
    <property type="match status" value="1"/>
</dbReference>
<protein>
    <recommendedName>
        <fullName evidence="7">Nucleoside phosphorylase domain-containing protein</fullName>
    </recommendedName>
</protein>
<evidence type="ECO:0000313" key="5">
    <source>
        <dbReference type="EMBL" id="KAK6518203.1"/>
    </source>
</evidence>
<dbReference type="EMBL" id="JAVHJM010000002">
    <property type="protein sequence ID" value="KAK6518203.1"/>
    <property type="molecule type" value="Genomic_DNA"/>
</dbReference>
<dbReference type="InterPro" id="IPR056884">
    <property type="entry name" value="NPHP3-like_N"/>
</dbReference>
<evidence type="ECO:0008006" key="7">
    <source>
        <dbReference type="Google" id="ProtNLM"/>
    </source>
</evidence>
<dbReference type="Pfam" id="PF12796">
    <property type="entry name" value="Ank_2"/>
    <property type="match status" value="3"/>
</dbReference>
<dbReference type="PANTHER" id="PTHR46082">
    <property type="entry name" value="ATP/GTP-BINDING PROTEIN-RELATED"/>
    <property type="match status" value="1"/>
</dbReference>
<evidence type="ECO:0000313" key="6">
    <source>
        <dbReference type="Proteomes" id="UP001307849"/>
    </source>
</evidence>
<dbReference type="PROSITE" id="PS50297">
    <property type="entry name" value="ANK_REP_REGION"/>
    <property type="match status" value="5"/>
</dbReference>
<evidence type="ECO:0000259" key="3">
    <source>
        <dbReference type="Pfam" id="PF01048"/>
    </source>
</evidence>
<dbReference type="GO" id="GO:0009116">
    <property type="term" value="P:nucleoside metabolic process"/>
    <property type="evidence" value="ECO:0007669"/>
    <property type="project" value="InterPro"/>
</dbReference>
<keyword evidence="6" id="KW-1185">Reference proteome</keyword>
<feature type="repeat" description="ANK" evidence="2">
    <location>
        <begin position="956"/>
        <end position="988"/>
    </location>
</feature>
<dbReference type="Pfam" id="PF24883">
    <property type="entry name" value="NPHP3_N"/>
    <property type="match status" value="1"/>
</dbReference>
<dbReference type="InterPro" id="IPR027417">
    <property type="entry name" value="P-loop_NTPase"/>
</dbReference>
<dbReference type="InterPro" id="IPR000845">
    <property type="entry name" value="Nucleoside_phosphorylase_d"/>
</dbReference>
<dbReference type="InterPro" id="IPR035994">
    <property type="entry name" value="Nucleoside_phosphorylase_sf"/>
</dbReference>
<dbReference type="SUPFAM" id="SSF53167">
    <property type="entry name" value="Purine and uridine phosphorylases"/>
    <property type="match status" value="1"/>
</dbReference>
<dbReference type="Proteomes" id="UP001307849">
    <property type="component" value="Unassembled WGS sequence"/>
</dbReference>
<dbReference type="InterPro" id="IPR036770">
    <property type="entry name" value="Ankyrin_rpt-contain_sf"/>
</dbReference>
<evidence type="ECO:0000256" key="2">
    <source>
        <dbReference type="PROSITE-ProRule" id="PRU00023"/>
    </source>
</evidence>
<feature type="repeat" description="ANK" evidence="2">
    <location>
        <begin position="1115"/>
        <end position="1143"/>
    </location>
</feature>
<dbReference type="SMART" id="SM00248">
    <property type="entry name" value="ANK"/>
    <property type="match status" value="8"/>
</dbReference>
<feature type="repeat" description="ANK" evidence="2">
    <location>
        <begin position="1049"/>
        <end position="1081"/>
    </location>
</feature>
<proteinExistence type="predicted"/>
<evidence type="ECO:0000256" key="1">
    <source>
        <dbReference type="ARBA" id="ARBA00022737"/>
    </source>
</evidence>
<feature type="repeat" description="ANK" evidence="2">
    <location>
        <begin position="1082"/>
        <end position="1114"/>
    </location>
</feature>
<feature type="domain" description="Nephrocystin 3-like N-terminal" evidence="4">
    <location>
        <begin position="354"/>
        <end position="527"/>
    </location>
</feature>
<keyword evidence="2" id="KW-0040">ANK repeat</keyword>
<name>A0AAN8RPV1_9PEZI</name>
<keyword evidence="1" id="KW-0677">Repeat</keyword>
<organism evidence="5 6">
    <name type="scientific">Arthrobotrys conoides</name>
    <dbReference type="NCBI Taxonomy" id="74498"/>
    <lineage>
        <taxon>Eukaryota</taxon>
        <taxon>Fungi</taxon>
        <taxon>Dikarya</taxon>
        <taxon>Ascomycota</taxon>
        <taxon>Pezizomycotina</taxon>
        <taxon>Orbiliomycetes</taxon>
        <taxon>Orbiliales</taxon>
        <taxon>Orbiliaceae</taxon>
        <taxon>Arthrobotrys</taxon>
    </lineage>
</organism>
<dbReference type="AlphaFoldDB" id="A0AAN8RPV1"/>
<dbReference type="Gene3D" id="1.25.40.20">
    <property type="entry name" value="Ankyrin repeat-containing domain"/>
    <property type="match status" value="1"/>
</dbReference>
<dbReference type="SUPFAM" id="SSF48403">
    <property type="entry name" value="Ankyrin repeat"/>
    <property type="match status" value="1"/>
</dbReference>
<gene>
    <name evidence="5" type="ORF">TWF506_005362</name>
</gene>
<dbReference type="PROSITE" id="PS50088">
    <property type="entry name" value="ANK_REPEAT"/>
    <property type="match status" value="6"/>
</dbReference>